<evidence type="ECO:0000259" key="11">
    <source>
        <dbReference type="PROSITE" id="PS50262"/>
    </source>
</evidence>
<gene>
    <name evidence="12" type="primary">jg22606</name>
    <name evidence="12" type="ORF">PAEG_LOCUS26036</name>
</gene>
<evidence type="ECO:0000256" key="9">
    <source>
        <dbReference type="ARBA" id="ARBA00023305"/>
    </source>
</evidence>
<feature type="domain" description="G-protein coupled receptors family 1 profile" evidence="11">
    <location>
        <begin position="1"/>
        <end position="54"/>
    </location>
</feature>
<dbReference type="GO" id="GO:0004930">
    <property type="term" value="F:G protein-coupled receptor activity"/>
    <property type="evidence" value="ECO:0007669"/>
    <property type="project" value="UniProtKB-KW"/>
</dbReference>
<keyword evidence="4" id="KW-0297">G-protein coupled receptor</keyword>
<dbReference type="EMBL" id="CAKXAJ010026361">
    <property type="protein sequence ID" value="CAH2267518.1"/>
    <property type="molecule type" value="Genomic_DNA"/>
</dbReference>
<evidence type="ECO:0000256" key="5">
    <source>
        <dbReference type="ARBA" id="ARBA00023136"/>
    </source>
</evidence>
<protein>
    <submittedName>
        <fullName evidence="12">Jg22606 protein</fullName>
    </submittedName>
</protein>
<dbReference type="PROSITE" id="PS50262">
    <property type="entry name" value="G_PROTEIN_RECEP_F1_2"/>
    <property type="match status" value="1"/>
</dbReference>
<feature type="signal peptide" evidence="10">
    <location>
        <begin position="1"/>
        <end position="20"/>
    </location>
</feature>
<keyword evidence="9" id="KW-0844">Vision</keyword>
<dbReference type="PANTHER" id="PTHR24240">
    <property type="entry name" value="OPSIN"/>
    <property type="match status" value="1"/>
</dbReference>
<keyword evidence="2" id="KW-0812">Transmembrane</keyword>
<dbReference type="InterPro" id="IPR050125">
    <property type="entry name" value="GPCR_opsins"/>
</dbReference>
<dbReference type="SUPFAM" id="SSF81321">
    <property type="entry name" value="Family A G protein-coupled receptor-like"/>
    <property type="match status" value="1"/>
</dbReference>
<name>A0A8S4SN12_9NEOP</name>
<dbReference type="Proteomes" id="UP000838756">
    <property type="component" value="Unassembled WGS sequence"/>
</dbReference>
<keyword evidence="6" id="KW-0675">Receptor</keyword>
<evidence type="ECO:0000256" key="10">
    <source>
        <dbReference type="SAM" id="SignalP"/>
    </source>
</evidence>
<dbReference type="GO" id="GO:0007601">
    <property type="term" value="P:visual perception"/>
    <property type="evidence" value="ECO:0007669"/>
    <property type="project" value="UniProtKB-KW"/>
</dbReference>
<keyword evidence="13" id="KW-1185">Reference proteome</keyword>
<keyword evidence="10" id="KW-0732">Signal</keyword>
<comment type="caution">
    <text evidence="12">The sequence shown here is derived from an EMBL/GenBank/DDBJ whole genome shotgun (WGS) entry which is preliminary data.</text>
</comment>
<evidence type="ECO:0000313" key="12">
    <source>
        <dbReference type="EMBL" id="CAH2267518.1"/>
    </source>
</evidence>
<keyword evidence="5" id="KW-0472">Membrane</keyword>
<evidence type="ECO:0000256" key="6">
    <source>
        <dbReference type="ARBA" id="ARBA00023170"/>
    </source>
</evidence>
<evidence type="ECO:0000256" key="8">
    <source>
        <dbReference type="ARBA" id="ARBA00023224"/>
    </source>
</evidence>
<sequence>MVFIMIISFTIAWTPYSLFALMEQFATEGIVSPGAGVIPALVAKSSICYDPLIYVGMNSQFRQSIKRIFGIHTKRGGSQTDKCYNNTLLSPAHRQSAYNDITVRYNSETIMSSTQRKRDRNNITEDSDNHSISMTINEVGKLPGKSYDLCTIQETKTASDAERSGDTICDEDSCGSNKKFELVFGESCKSMQEPSPIVTMVDSQRFLFTRTANTNASNSSASVHSGDKALIDFNEVKGTKRPIKHSYSLDLGGITMEGRKRKFSIETKLESFSPSKIFSKDRVVCKLFESDSRHDGVKSFLCRFDKTNSEDDNL</sequence>
<organism evidence="12 13">
    <name type="scientific">Pararge aegeria aegeria</name>
    <dbReference type="NCBI Taxonomy" id="348720"/>
    <lineage>
        <taxon>Eukaryota</taxon>
        <taxon>Metazoa</taxon>
        <taxon>Ecdysozoa</taxon>
        <taxon>Arthropoda</taxon>
        <taxon>Hexapoda</taxon>
        <taxon>Insecta</taxon>
        <taxon>Pterygota</taxon>
        <taxon>Neoptera</taxon>
        <taxon>Endopterygota</taxon>
        <taxon>Lepidoptera</taxon>
        <taxon>Glossata</taxon>
        <taxon>Ditrysia</taxon>
        <taxon>Papilionoidea</taxon>
        <taxon>Nymphalidae</taxon>
        <taxon>Satyrinae</taxon>
        <taxon>Satyrini</taxon>
        <taxon>Parargina</taxon>
        <taxon>Pararge</taxon>
    </lineage>
</organism>
<dbReference type="GO" id="GO:0016020">
    <property type="term" value="C:membrane"/>
    <property type="evidence" value="ECO:0007669"/>
    <property type="project" value="UniProtKB-SubCell"/>
</dbReference>
<keyword evidence="9" id="KW-0716">Sensory transduction</keyword>
<proteinExistence type="predicted"/>
<evidence type="ECO:0000313" key="13">
    <source>
        <dbReference type="Proteomes" id="UP000838756"/>
    </source>
</evidence>
<dbReference type="Gene3D" id="1.20.1070.10">
    <property type="entry name" value="Rhodopsin 7-helix transmembrane proteins"/>
    <property type="match status" value="1"/>
</dbReference>
<dbReference type="AlphaFoldDB" id="A0A8S4SN12"/>
<evidence type="ECO:0000256" key="2">
    <source>
        <dbReference type="ARBA" id="ARBA00022692"/>
    </source>
</evidence>
<comment type="subcellular location">
    <subcellularLocation>
        <location evidence="1">Membrane</location>
        <topology evidence="1">Multi-pass membrane protein</topology>
    </subcellularLocation>
</comment>
<evidence type="ECO:0000256" key="7">
    <source>
        <dbReference type="ARBA" id="ARBA00023180"/>
    </source>
</evidence>
<keyword evidence="7" id="KW-0325">Glycoprotein</keyword>
<dbReference type="OrthoDB" id="2101615at2759"/>
<accession>A0A8S4SN12</accession>
<keyword evidence="3" id="KW-1133">Transmembrane helix</keyword>
<reference evidence="12" key="1">
    <citation type="submission" date="2022-03" db="EMBL/GenBank/DDBJ databases">
        <authorList>
            <person name="Lindestad O."/>
        </authorList>
    </citation>
    <scope>NUCLEOTIDE SEQUENCE</scope>
</reference>
<evidence type="ECO:0000256" key="3">
    <source>
        <dbReference type="ARBA" id="ARBA00022989"/>
    </source>
</evidence>
<evidence type="ECO:0000256" key="1">
    <source>
        <dbReference type="ARBA" id="ARBA00004141"/>
    </source>
</evidence>
<dbReference type="InterPro" id="IPR017452">
    <property type="entry name" value="GPCR_Rhodpsn_7TM"/>
</dbReference>
<keyword evidence="8" id="KW-0807">Transducer</keyword>
<evidence type="ECO:0000256" key="4">
    <source>
        <dbReference type="ARBA" id="ARBA00023040"/>
    </source>
</evidence>
<feature type="chain" id="PRO_5035891533" evidence="10">
    <location>
        <begin position="21"/>
        <end position="314"/>
    </location>
</feature>